<name>A0AAJ6LVV4_9PSED</name>
<proteinExistence type="predicted"/>
<protein>
    <submittedName>
        <fullName evidence="1">Uncharacterized protein</fullName>
    </submittedName>
</protein>
<dbReference type="Proteomes" id="UP001258207">
    <property type="component" value="Chromosome"/>
</dbReference>
<accession>A0AAJ6LVV4</accession>
<reference evidence="1" key="1">
    <citation type="submission" date="2023-09" db="EMBL/GenBank/DDBJ databases">
        <title>First report of Pseudomonas coleopterorum DJ13 causing leaf spot on Rhododendron pulchrum Sweet in China.</title>
        <authorList>
            <person name="Zhang Y."/>
        </authorList>
    </citation>
    <scope>NUCLEOTIDE SEQUENCE</scope>
    <source>
        <strain evidence="1">DJ13</strain>
    </source>
</reference>
<evidence type="ECO:0000313" key="2">
    <source>
        <dbReference type="Proteomes" id="UP001258207"/>
    </source>
</evidence>
<sequence length="166" mass="19131">MTKTELTSPQRRARHWFGRSKLSATQKKSLKLSKFQAIGWFFNAVDLTAKGSILNQINGMFCFDREIDQISLGYFASVRLLCSANWDERLFVAWCLIGSTERELAKTLVAEDLHNFWPDKRFCELDWEAQVQAKFPSLSTLQPGHIEFKFGSFFGQPARDPLQFAQ</sequence>
<organism evidence="1 2">
    <name type="scientific">Pseudomonas coleopterorum</name>
    <dbReference type="NCBI Taxonomy" id="1605838"/>
    <lineage>
        <taxon>Bacteria</taxon>
        <taxon>Pseudomonadati</taxon>
        <taxon>Pseudomonadota</taxon>
        <taxon>Gammaproteobacteria</taxon>
        <taxon>Pseudomonadales</taxon>
        <taxon>Pseudomonadaceae</taxon>
        <taxon>Pseudomonas</taxon>
    </lineage>
</organism>
<dbReference type="AlphaFoldDB" id="A0AAJ6LVV4"/>
<evidence type="ECO:0000313" key="1">
    <source>
        <dbReference type="EMBL" id="WNC07987.1"/>
    </source>
</evidence>
<dbReference type="EMBL" id="CP134081">
    <property type="protein sequence ID" value="WNC07987.1"/>
    <property type="molecule type" value="Genomic_DNA"/>
</dbReference>
<dbReference type="RefSeq" id="WP_310791012.1">
    <property type="nucleotide sequence ID" value="NZ_CP134081.1"/>
</dbReference>
<gene>
    <name evidence="1" type="ORF">RI108_11640</name>
</gene>